<dbReference type="SUPFAM" id="SSF48179">
    <property type="entry name" value="6-phosphogluconate dehydrogenase C-terminal domain-like"/>
    <property type="match status" value="1"/>
</dbReference>
<dbReference type="PANTHER" id="PTHR43060:SF15">
    <property type="entry name" value="3-HYDROXYISOBUTYRATE DEHYDROGENASE-LIKE 1, MITOCHONDRIAL-RELATED"/>
    <property type="match status" value="1"/>
</dbReference>
<protein>
    <submittedName>
        <fullName evidence="6">NAD(P)-dependent oxidoreductase</fullName>
    </submittedName>
</protein>
<dbReference type="InterPro" id="IPR015815">
    <property type="entry name" value="HIBADH-related"/>
</dbReference>
<dbReference type="Pfam" id="PF03446">
    <property type="entry name" value="NAD_binding_2"/>
    <property type="match status" value="1"/>
</dbReference>
<evidence type="ECO:0000259" key="4">
    <source>
        <dbReference type="Pfam" id="PF03446"/>
    </source>
</evidence>
<evidence type="ECO:0000313" key="6">
    <source>
        <dbReference type="EMBL" id="QSE89802.1"/>
    </source>
</evidence>
<proteinExistence type="inferred from homology"/>
<evidence type="ECO:0000313" key="7">
    <source>
        <dbReference type="Proteomes" id="UP000662986"/>
    </source>
</evidence>
<dbReference type="InterPro" id="IPR008927">
    <property type="entry name" value="6-PGluconate_DH-like_C_sf"/>
</dbReference>
<dbReference type="Pfam" id="PF14833">
    <property type="entry name" value="NAD_binding_11"/>
    <property type="match status" value="1"/>
</dbReference>
<reference evidence="6 7" key="2">
    <citation type="journal article" date="2022" name="Arch. Microbiol.">
        <title>Rhodococcus pseudokoreensis sp. nov. isolated from the rhizosphere of young M26 apple rootstocks.</title>
        <authorList>
            <person name="Kampfer P."/>
            <person name="Glaeser S.P."/>
            <person name="Blom J."/>
            <person name="Wolf J."/>
            <person name="Benning S."/>
            <person name="Schloter M."/>
            <person name="Neumann-Schaal M."/>
        </authorList>
    </citation>
    <scope>NUCLEOTIDE SEQUENCE [LARGE SCALE GENOMIC DNA]</scope>
    <source>
        <strain evidence="6 7">R79</strain>
    </source>
</reference>
<dbReference type="InterPro" id="IPR013328">
    <property type="entry name" value="6PGD_dom2"/>
</dbReference>
<dbReference type="InterPro" id="IPR029154">
    <property type="entry name" value="HIBADH-like_NADP-bd"/>
</dbReference>
<keyword evidence="2" id="KW-0560">Oxidoreductase</keyword>
<evidence type="ECO:0000256" key="1">
    <source>
        <dbReference type="ARBA" id="ARBA00009080"/>
    </source>
</evidence>
<comment type="similarity">
    <text evidence="1">Belongs to the HIBADH-related family.</text>
</comment>
<feature type="domain" description="3-hydroxyisobutyrate dehydrogenase-like NAD-binding" evidence="5">
    <location>
        <begin position="165"/>
        <end position="283"/>
    </location>
</feature>
<dbReference type="InterPro" id="IPR036291">
    <property type="entry name" value="NAD(P)-bd_dom_sf"/>
</dbReference>
<dbReference type="Gene3D" id="1.10.1040.10">
    <property type="entry name" value="N-(1-d-carboxylethyl)-l-norvaline Dehydrogenase, domain 2"/>
    <property type="match status" value="1"/>
</dbReference>
<evidence type="ECO:0000256" key="2">
    <source>
        <dbReference type="ARBA" id="ARBA00023002"/>
    </source>
</evidence>
<keyword evidence="7" id="KW-1185">Reference proteome</keyword>
<name>A0A974ZU21_9NOCA</name>
<dbReference type="SUPFAM" id="SSF51735">
    <property type="entry name" value="NAD(P)-binding Rossmann-fold domains"/>
    <property type="match status" value="1"/>
</dbReference>
<reference evidence="6 7" key="1">
    <citation type="journal article" date="2021" name="Microbiol. Resour. Announc.">
        <title>Complete Genome Sequences of Two Rhodococcus sp. Strains with Large and Linear Chromosomes, Isolated from Apple Rhizosphere.</title>
        <authorList>
            <person name="Benning S."/>
            <person name="Brugnone N."/>
            <person name="Siani R."/>
            <person name="Kublik S."/>
            <person name="Schloter M."/>
            <person name="Rad V."/>
        </authorList>
    </citation>
    <scope>NUCLEOTIDE SEQUENCE [LARGE SCALE GENOMIC DNA]</scope>
    <source>
        <strain evidence="6 7">R79</strain>
    </source>
</reference>
<dbReference type="Gene3D" id="3.40.50.720">
    <property type="entry name" value="NAD(P)-binding Rossmann-like Domain"/>
    <property type="match status" value="1"/>
</dbReference>
<dbReference type="RefSeq" id="WP_206006279.1">
    <property type="nucleotide sequence ID" value="NZ_CP070619.1"/>
</dbReference>
<keyword evidence="3" id="KW-0520">NAD</keyword>
<dbReference type="Proteomes" id="UP000662986">
    <property type="component" value="Chromosome"/>
</dbReference>
<gene>
    <name evidence="6" type="ORF">JWS13_14795</name>
</gene>
<organism evidence="6 7">
    <name type="scientific">Rhodococcus pseudokoreensis</name>
    <dbReference type="NCBI Taxonomy" id="2811421"/>
    <lineage>
        <taxon>Bacteria</taxon>
        <taxon>Bacillati</taxon>
        <taxon>Actinomycetota</taxon>
        <taxon>Actinomycetes</taxon>
        <taxon>Mycobacteriales</taxon>
        <taxon>Nocardiaceae</taxon>
        <taxon>Rhodococcus</taxon>
    </lineage>
</organism>
<accession>A0A974ZU21</accession>
<feature type="domain" description="6-phosphogluconate dehydrogenase NADP-binding" evidence="4">
    <location>
        <begin position="4"/>
        <end position="162"/>
    </location>
</feature>
<evidence type="ECO:0000259" key="5">
    <source>
        <dbReference type="Pfam" id="PF14833"/>
    </source>
</evidence>
<dbReference type="EMBL" id="CP070619">
    <property type="protein sequence ID" value="QSE89802.1"/>
    <property type="molecule type" value="Genomic_DNA"/>
</dbReference>
<sequence>MTVIGFIGPGVMGRPMAANLVAAGHDVRVYGHSDRSRARAESTGGTVVDSIRDACAGADVVFTMLPDGPAVLEAVTGEDGVVASMTPGTVLVDHSTIAPAESLAVHAAAAEADLRCLDAPVSGGEAGAVEGALSIMVGGDQETLDEVRSLLEVMGATVVHVGDPGSGQVVKAANQLMVAGHLQMLAEALVFLRAHGADLPNALDVLGGGLAGSTVLERKRAAMLTGDFTPGFRIALHDKDLGIVSEAVRGRGLVLPATGLMSSLVASVKARGGAGLDHAALYGLALELNGLKITD</sequence>
<dbReference type="PANTHER" id="PTHR43060">
    <property type="entry name" value="3-HYDROXYISOBUTYRATE DEHYDROGENASE-LIKE 1, MITOCHONDRIAL-RELATED"/>
    <property type="match status" value="1"/>
</dbReference>
<dbReference type="InterPro" id="IPR006115">
    <property type="entry name" value="6PGDH_NADP-bd"/>
</dbReference>
<evidence type="ECO:0000256" key="3">
    <source>
        <dbReference type="ARBA" id="ARBA00023027"/>
    </source>
</evidence>
<dbReference type="PIRSF" id="PIRSF000103">
    <property type="entry name" value="HIBADH"/>
    <property type="match status" value="1"/>
</dbReference>